<name>A0AAV4V0N7_9ARAC</name>
<dbReference type="Proteomes" id="UP001054837">
    <property type="component" value="Unassembled WGS sequence"/>
</dbReference>
<proteinExistence type="predicted"/>
<keyword evidence="2" id="KW-1185">Reference proteome</keyword>
<evidence type="ECO:0000313" key="2">
    <source>
        <dbReference type="Proteomes" id="UP001054837"/>
    </source>
</evidence>
<feature type="non-terminal residue" evidence="1">
    <location>
        <position position="12"/>
    </location>
</feature>
<accession>A0AAV4V0N7</accession>
<protein>
    <submittedName>
        <fullName evidence="1">Uncharacterized protein</fullName>
    </submittedName>
</protein>
<dbReference type="EMBL" id="BPLQ01012181">
    <property type="protein sequence ID" value="GIY63449.1"/>
    <property type="molecule type" value="Genomic_DNA"/>
</dbReference>
<comment type="caution">
    <text evidence="1">The sequence shown here is derived from an EMBL/GenBank/DDBJ whole genome shotgun (WGS) entry which is preliminary data.</text>
</comment>
<sequence length="12" mass="1333">MTNESLHTSQSV</sequence>
<organism evidence="1 2">
    <name type="scientific">Caerostris darwini</name>
    <dbReference type="NCBI Taxonomy" id="1538125"/>
    <lineage>
        <taxon>Eukaryota</taxon>
        <taxon>Metazoa</taxon>
        <taxon>Ecdysozoa</taxon>
        <taxon>Arthropoda</taxon>
        <taxon>Chelicerata</taxon>
        <taxon>Arachnida</taxon>
        <taxon>Araneae</taxon>
        <taxon>Araneomorphae</taxon>
        <taxon>Entelegynae</taxon>
        <taxon>Araneoidea</taxon>
        <taxon>Araneidae</taxon>
        <taxon>Caerostris</taxon>
    </lineage>
</organism>
<gene>
    <name evidence="1" type="ORF">CDAR_424931</name>
</gene>
<evidence type="ECO:0000313" key="1">
    <source>
        <dbReference type="EMBL" id="GIY63449.1"/>
    </source>
</evidence>
<reference evidence="1 2" key="1">
    <citation type="submission" date="2021-06" db="EMBL/GenBank/DDBJ databases">
        <title>Caerostris darwini draft genome.</title>
        <authorList>
            <person name="Kono N."/>
            <person name="Arakawa K."/>
        </authorList>
    </citation>
    <scope>NUCLEOTIDE SEQUENCE [LARGE SCALE GENOMIC DNA]</scope>
</reference>